<feature type="domain" description="C3H1-type" evidence="7">
    <location>
        <begin position="158"/>
        <end position="185"/>
    </location>
</feature>
<dbReference type="InterPro" id="IPR045072">
    <property type="entry name" value="MKRN-like"/>
</dbReference>
<proteinExistence type="predicted"/>
<dbReference type="InterPro" id="IPR041367">
    <property type="entry name" value="Znf-CCCH_4"/>
</dbReference>
<protein>
    <submittedName>
        <fullName evidence="8">Zinc finger CCCH domain-containing protein</fullName>
    </submittedName>
</protein>
<keyword evidence="2" id="KW-0677">Repeat</keyword>
<dbReference type="SUPFAM" id="SSF90229">
    <property type="entry name" value="CCCH zinc finger"/>
    <property type="match status" value="3"/>
</dbReference>
<dbReference type="AlphaFoldDB" id="A0AAW2ZNX2"/>
<sequence length="403" mass="45736">MSFNNKSLYSNSTSTDSNEIWSDSPHYFVHSSSNHDSWGSPGIAVHRPNVLNNISPSGMSWNNASYNSPYSTGSYQQPSHQYYDQPSFEQQPITIPQAQTKRITRDVTQVISPTNHEEELIRSVDQLLLEDDVGIFEFDLGDASSYGMPYSNEENRQYKKRVSCKFYQNGSCKAGHKCRFAHEPLSPQPHTSIKYTQTSSSLSPQVHTPIRSNSYSSSPSFGVNPITGSKYCKFYINGFCRNGEACGYAHEQQPVDQLSSSMEKIQLYHQQNLYQQHLQQQITNNSFILQNHMLLQQDISPSSSPPLSDSSQSSQEAENLPKVCPFFLKGSCLYGDRCRNSHVKPAINGKKKLINEESLEKFSKIPCKYFRQGHCPFGDACYYLHMEPIKANHYGHDGMQNHY</sequence>
<reference evidence="8 9" key="1">
    <citation type="submission" date="2024-03" db="EMBL/GenBank/DDBJ databases">
        <title>The Acrasis kona genome and developmental transcriptomes reveal deep origins of eukaryotic multicellular pathways.</title>
        <authorList>
            <person name="Sheikh S."/>
            <person name="Fu C.-J."/>
            <person name="Brown M.W."/>
            <person name="Baldauf S.L."/>
        </authorList>
    </citation>
    <scope>NUCLEOTIDE SEQUENCE [LARGE SCALE GENOMIC DNA]</scope>
    <source>
        <strain evidence="8 9">ATCC MYA-3509</strain>
    </source>
</reference>
<comment type="caution">
    <text evidence="8">The sequence shown here is derived from an EMBL/GenBank/DDBJ whole genome shotgun (WGS) entry which is preliminary data.</text>
</comment>
<organism evidence="8 9">
    <name type="scientific">Acrasis kona</name>
    <dbReference type="NCBI Taxonomy" id="1008807"/>
    <lineage>
        <taxon>Eukaryota</taxon>
        <taxon>Discoba</taxon>
        <taxon>Heterolobosea</taxon>
        <taxon>Tetramitia</taxon>
        <taxon>Eutetramitia</taxon>
        <taxon>Acrasidae</taxon>
        <taxon>Acrasis</taxon>
    </lineage>
</organism>
<evidence type="ECO:0000259" key="7">
    <source>
        <dbReference type="PROSITE" id="PS50103"/>
    </source>
</evidence>
<feature type="domain" description="C3H1-type" evidence="7">
    <location>
        <begin position="226"/>
        <end position="253"/>
    </location>
</feature>
<evidence type="ECO:0000256" key="2">
    <source>
        <dbReference type="ARBA" id="ARBA00022737"/>
    </source>
</evidence>
<dbReference type="PANTHER" id="PTHR11224">
    <property type="entry name" value="MAKORIN-RELATED"/>
    <property type="match status" value="1"/>
</dbReference>
<dbReference type="PANTHER" id="PTHR11224:SF10">
    <property type="entry name" value="IP09428P-RELATED"/>
    <property type="match status" value="1"/>
</dbReference>
<dbReference type="InterPro" id="IPR036855">
    <property type="entry name" value="Znf_CCCH_sf"/>
</dbReference>
<feature type="zinc finger region" description="C3H1-type" evidence="5">
    <location>
        <begin position="158"/>
        <end position="185"/>
    </location>
</feature>
<evidence type="ECO:0000256" key="5">
    <source>
        <dbReference type="PROSITE-ProRule" id="PRU00723"/>
    </source>
</evidence>
<dbReference type="PROSITE" id="PS50103">
    <property type="entry name" value="ZF_C3H1"/>
    <property type="match status" value="4"/>
</dbReference>
<gene>
    <name evidence="8" type="ORF">AKO1_009818</name>
</gene>
<dbReference type="Gene3D" id="4.10.1000.10">
    <property type="entry name" value="Zinc finger, CCCH-type"/>
    <property type="match status" value="2"/>
</dbReference>
<dbReference type="Pfam" id="PF18044">
    <property type="entry name" value="zf-CCCH_4"/>
    <property type="match status" value="1"/>
</dbReference>
<dbReference type="Pfam" id="PF00642">
    <property type="entry name" value="zf-CCCH"/>
    <property type="match status" value="1"/>
</dbReference>
<dbReference type="Proteomes" id="UP001431209">
    <property type="component" value="Unassembled WGS sequence"/>
</dbReference>
<feature type="zinc finger region" description="C3H1-type" evidence="5">
    <location>
        <begin position="361"/>
        <end position="388"/>
    </location>
</feature>
<evidence type="ECO:0000256" key="3">
    <source>
        <dbReference type="ARBA" id="ARBA00022771"/>
    </source>
</evidence>
<evidence type="ECO:0000256" key="1">
    <source>
        <dbReference type="ARBA" id="ARBA00022723"/>
    </source>
</evidence>
<dbReference type="GO" id="GO:0008270">
    <property type="term" value="F:zinc ion binding"/>
    <property type="evidence" value="ECO:0007669"/>
    <property type="project" value="UniProtKB-KW"/>
</dbReference>
<feature type="compositionally biased region" description="Polar residues" evidence="6">
    <location>
        <begin position="190"/>
        <end position="206"/>
    </location>
</feature>
<feature type="domain" description="C3H1-type" evidence="7">
    <location>
        <begin position="318"/>
        <end position="345"/>
    </location>
</feature>
<feature type="zinc finger region" description="C3H1-type" evidence="5">
    <location>
        <begin position="318"/>
        <end position="345"/>
    </location>
</feature>
<dbReference type="Pfam" id="PF18345">
    <property type="entry name" value="zf_CCCH_4"/>
    <property type="match status" value="1"/>
</dbReference>
<keyword evidence="4 5" id="KW-0862">Zinc</keyword>
<dbReference type="GO" id="GO:0061630">
    <property type="term" value="F:ubiquitin protein ligase activity"/>
    <property type="evidence" value="ECO:0007669"/>
    <property type="project" value="InterPro"/>
</dbReference>
<evidence type="ECO:0000256" key="6">
    <source>
        <dbReference type="SAM" id="MobiDB-lite"/>
    </source>
</evidence>
<dbReference type="SMART" id="SM00356">
    <property type="entry name" value="ZnF_C3H1"/>
    <property type="match status" value="4"/>
</dbReference>
<dbReference type="Pfam" id="PF14608">
    <property type="entry name" value="zf-CCCH_2"/>
    <property type="match status" value="1"/>
</dbReference>
<evidence type="ECO:0000256" key="4">
    <source>
        <dbReference type="ARBA" id="ARBA00022833"/>
    </source>
</evidence>
<dbReference type="InterPro" id="IPR000571">
    <property type="entry name" value="Znf_CCCH"/>
</dbReference>
<name>A0AAW2ZNX2_9EUKA</name>
<dbReference type="Gene3D" id="3.30.1370.210">
    <property type="match status" value="1"/>
</dbReference>
<accession>A0AAW2ZNX2</accession>
<dbReference type="GO" id="GO:0000209">
    <property type="term" value="P:protein polyubiquitination"/>
    <property type="evidence" value="ECO:0007669"/>
    <property type="project" value="InterPro"/>
</dbReference>
<keyword evidence="3 5" id="KW-0863">Zinc-finger</keyword>
<evidence type="ECO:0000313" key="9">
    <source>
        <dbReference type="Proteomes" id="UP001431209"/>
    </source>
</evidence>
<evidence type="ECO:0000313" key="8">
    <source>
        <dbReference type="EMBL" id="KAL0490917.1"/>
    </source>
</evidence>
<feature type="zinc finger region" description="C3H1-type" evidence="5">
    <location>
        <begin position="226"/>
        <end position="253"/>
    </location>
</feature>
<feature type="domain" description="C3H1-type" evidence="7">
    <location>
        <begin position="361"/>
        <end position="388"/>
    </location>
</feature>
<dbReference type="EMBL" id="JAOPGA020001734">
    <property type="protein sequence ID" value="KAL0490917.1"/>
    <property type="molecule type" value="Genomic_DNA"/>
</dbReference>
<feature type="region of interest" description="Disordered" evidence="6">
    <location>
        <begin position="190"/>
        <end position="219"/>
    </location>
</feature>
<keyword evidence="1 5" id="KW-0479">Metal-binding</keyword>
<keyword evidence="9" id="KW-1185">Reference proteome</keyword>